<gene>
    <name evidence="1" type="ORF">QYF61_014079</name>
</gene>
<dbReference type="Proteomes" id="UP001333110">
    <property type="component" value="Unassembled WGS sequence"/>
</dbReference>
<comment type="caution">
    <text evidence="1">The sequence shown here is derived from an EMBL/GenBank/DDBJ whole genome shotgun (WGS) entry which is preliminary data.</text>
</comment>
<organism evidence="1 2">
    <name type="scientific">Mycteria americana</name>
    <name type="common">Wood stork</name>
    <dbReference type="NCBI Taxonomy" id="33587"/>
    <lineage>
        <taxon>Eukaryota</taxon>
        <taxon>Metazoa</taxon>
        <taxon>Chordata</taxon>
        <taxon>Craniata</taxon>
        <taxon>Vertebrata</taxon>
        <taxon>Euteleostomi</taxon>
        <taxon>Archelosauria</taxon>
        <taxon>Archosauria</taxon>
        <taxon>Dinosauria</taxon>
        <taxon>Saurischia</taxon>
        <taxon>Theropoda</taxon>
        <taxon>Coelurosauria</taxon>
        <taxon>Aves</taxon>
        <taxon>Neognathae</taxon>
        <taxon>Neoaves</taxon>
        <taxon>Aequornithes</taxon>
        <taxon>Ciconiiformes</taxon>
        <taxon>Ciconiidae</taxon>
        <taxon>Mycteria</taxon>
    </lineage>
</organism>
<accession>A0AAN7MLY2</accession>
<protein>
    <submittedName>
        <fullName evidence="1">Uncharacterized protein</fullName>
    </submittedName>
</protein>
<proteinExistence type="predicted"/>
<dbReference type="AlphaFoldDB" id="A0AAN7MLY2"/>
<keyword evidence="2" id="KW-1185">Reference proteome</keyword>
<name>A0AAN7MLY2_MYCAM</name>
<sequence>MGLDKMIFEGPFQHKPFNNSMTVVLQWLSNGSTAQELLYNRSRQGCETDQRGCVQQQGLECNHTHGIGLNLKGMAAECLQVDIITSQTSPHTMPASHKKTYGLHHQQHSQQVEGGDAPPLLPSPKTPLEHCVQLWAQDRHGPGRAGPEEATKMVRGLGHLCYGERLTELGLCSLEKRQLQGDLTAAAQYLKGACRKEGERLLTRACSDRTRGLNEGGVRLDIGKKCLTMRVVRHWHRLPIEAVDAPSLEVFKVRLDGALSNLV</sequence>
<evidence type="ECO:0000313" key="2">
    <source>
        <dbReference type="Proteomes" id="UP001333110"/>
    </source>
</evidence>
<evidence type="ECO:0000313" key="1">
    <source>
        <dbReference type="EMBL" id="KAK4812293.1"/>
    </source>
</evidence>
<dbReference type="EMBL" id="JAUNZN010000015">
    <property type="protein sequence ID" value="KAK4812293.1"/>
    <property type="molecule type" value="Genomic_DNA"/>
</dbReference>
<reference evidence="1 2" key="1">
    <citation type="journal article" date="2023" name="J. Hered.">
        <title>Chromosome-level genome of the wood stork (Mycteria americana) provides insight into avian chromosome evolution.</title>
        <authorList>
            <person name="Flamio R. Jr."/>
            <person name="Ramstad K.M."/>
        </authorList>
    </citation>
    <scope>NUCLEOTIDE SEQUENCE [LARGE SCALE GENOMIC DNA]</scope>
    <source>
        <strain evidence="1">JAX WOST 10</strain>
    </source>
</reference>